<dbReference type="EMBL" id="JBANRG010000019">
    <property type="protein sequence ID" value="KAK7457895.1"/>
    <property type="molecule type" value="Genomic_DNA"/>
</dbReference>
<feature type="compositionally biased region" description="Polar residues" evidence="2">
    <location>
        <begin position="80"/>
        <end position="90"/>
    </location>
</feature>
<protein>
    <submittedName>
        <fullName evidence="3">Uncharacterized protein</fullName>
    </submittedName>
</protein>
<feature type="coiled-coil region" evidence="1">
    <location>
        <begin position="413"/>
        <end position="440"/>
    </location>
</feature>
<keyword evidence="1" id="KW-0175">Coiled coil</keyword>
<sequence>MLSRQSRTNAAARNRQNGGNHMKQTSSTDAPLSSSPLISSSLQFLPSSLTGMVQKPQRSDPPTVPESLRPRTSIRRNTPDHSFTASGTDSNPAPGPTTNATPIDAPRLRSARNLWQPLRRSSSHASSNSQQSANQTSGKDSSLSTEQTLAEELDQMLLDSSEHEKSESGNLGQIDKLQQELQNAYQEQERLAKSLEGMRNERDRLQRDLEASLRGREHLEENLRDGEMEIQKLNEEKEEFKRSLFELSQKLEVMEDIIQEEAEQAKKEAESEKRGLEEAKRDVEVRAGSLLEEKAQLERERDALHADLQNMREDIGRIIKETNADREELEVLRERLKTSTKEREQIEEDRNRLVAEKAGIEEERMTLERTKKTAEMRNQALETELANELKGRYNLEDSERRAHESQVMAESRALEERRARVRVEEELKGMESRMQEVIQQLEFDMSQTRQAGREMNRPGVTGANESQMLVRARDVAQSWNKTAESTWQSVYTRFQGIQTMLPGGGQTSIARFWATTGQSTGTSMVKNGSQRDKILASVRNAEEEVKRATITLNEAIRRLDVVEKQAEKEGVN</sequence>
<evidence type="ECO:0000256" key="2">
    <source>
        <dbReference type="SAM" id="MobiDB-lite"/>
    </source>
</evidence>
<feature type="coiled-coil region" evidence="1">
    <location>
        <begin position="174"/>
        <end position="384"/>
    </location>
</feature>
<feature type="region of interest" description="Disordered" evidence="2">
    <location>
        <begin position="1"/>
        <end position="146"/>
    </location>
</feature>
<feature type="compositionally biased region" description="Low complexity" evidence="2">
    <location>
        <begin position="123"/>
        <end position="137"/>
    </location>
</feature>
<reference evidence="3 4" key="1">
    <citation type="submission" date="2024-01" db="EMBL/GenBank/DDBJ databases">
        <title>A draft genome for the cacao thread blight pathogen Marasmiellus scandens.</title>
        <authorList>
            <person name="Baruah I.K."/>
            <person name="Leung J."/>
            <person name="Bukari Y."/>
            <person name="Amoako-Attah I."/>
            <person name="Meinhardt L.W."/>
            <person name="Bailey B.A."/>
            <person name="Cohen S.P."/>
        </authorList>
    </citation>
    <scope>NUCLEOTIDE SEQUENCE [LARGE SCALE GENOMIC DNA]</scope>
    <source>
        <strain evidence="3 4">GH-19</strain>
    </source>
</reference>
<comment type="caution">
    <text evidence="3">The sequence shown here is derived from an EMBL/GenBank/DDBJ whole genome shotgun (WGS) entry which is preliminary data.</text>
</comment>
<feature type="compositionally biased region" description="Low complexity" evidence="2">
    <location>
        <begin position="31"/>
        <end position="49"/>
    </location>
</feature>
<gene>
    <name evidence="3" type="ORF">VKT23_010242</name>
</gene>
<accession>A0ABR1JCE8</accession>
<evidence type="ECO:0000313" key="4">
    <source>
        <dbReference type="Proteomes" id="UP001498398"/>
    </source>
</evidence>
<evidence type="ECO:0000256" key="1">
    <source>
        <dbReference type="SAM" id="Coils"/>
    </source>
</evidence>
<organism evidence="3 4">
    <name type="scientific">Marasmiellus scandens</name>
    <dbReference type="NCBI Taxonomy" id="2682957"/>
    <lineage>
        <taxon>Eukaryota</taxon>
        <taxon>Fungi</taxon>
        <taxon>Dikarya</taxon>
        <taxon>Basidiomycota</taxon>
        <taxon>Agaricomycotina</taxon>
        <taxon>Agaricomycetes</taxon>
        <taxon>Agaricomycetidae</taxon>
        <taxon>Agaricales</taxon>
        <taxon>Marasmiineae</taxon>
        <taxon>Omphalotaceae</taxon>
        <taxon>Marasmiellus</taxon>
    </lineage>
</organism>
<dbReference type="Proteomes" id="UP001498398">
    <property type="component" value="Unassembled WGS sequence"/>
</dbReference>
<feature type="coiled-coil region" evidence="1">
    <location>
        <begin position="531"/>
        <end position="565"/>
    </location>
</feature>
<name>A0ABR1JCE8_9AGAR</name>
<feature type="compositionally biased region" description="Low complexity" evidence="2">
    <location>
        <begin position="1"/>
        <end position="20"/>
    </location>
</feature>
<keyword evidence="4" id="KW-1185">Reference proteome</keyword>
<proteinExistence type="predicted"/>
<evidence type="ECO:0000313" key="3">
    <source>
        <dbReference type="EMBL" id="KAK7457895.1"/>
    </source>
</evidence>